<evidence type="ECO:0000313" key="1">
    <source>
        <dbReference type="EMBL" id="RJT31447.1"/>
    </source>
</evidence>
<organism evidence="1 2">
    <name type="scientific">Mesorhizobium waimense</name>
    <dbReference type="NCBI Taxonomy" id="1300307"/>
    <lineage>
        <taxon>Bacteria</taxon>
        <taxon>Pseudomonadati</taxon>
        <taxon>Pseudomonadota</taxon>
        <taxon>Alphaproteobacteria</taxon>
        <taxon>Hyphomicrobiales</taxon>
        <taxon>Phyllobacteriaceae</taxon>
        <taxon>Mesorhizobium</taxon>
    </lineage>
</organism>
<proteinExistence type="predicted"/>
<accession>A0A3A5KK66</accession>
<name>A0A3A5KK66_9HYPH</name>
<gene>
    <name evidence="1" type="ORF">D3227_28300</name>
</gene>
<protein>
    <submittedName>
        <fullName evidence="1">Uncharacterized protein</fullName>
    </submittedName>
</protein>
<evidence type="ECO:0000313" key="2">
    <source>
        <dbReference type="Proteomes" id="UP000272706"/>
    </source>
</evidence>
<reference evidence="1 2" key="1">
    <citation type="submission" date="2018-09" db="EMBL/GenBank/DDBJ databases">
        <title>Mesorhizobium carmichaelinearum sp. nov. isolated from Carmichaelinea spp. root nodules in New Zealand.</title>
        <authorList>
            <person name="De Meyer S.E."/>
        </authorList>
    </citation>
    <scope>NUCLEOTIDE SEQUENCE [LARGE SCALE GENOMIC DNA]</scope>
    <source>
        <strain evidence="1 2">ICMP19557</strain>
    </source>
</reference>
<sequence length="87" mass="9091">MAGLSNGSRLAAPIGWIRSKNGNRLLLRASRFHPLGPHKASEVQGAASRSLSAFLISFSVPAPLSNSAMIFAAKGLAFGAVRREMAA</sequence>
<dbReference type="AlphaFoldDB" id="A0A3A5KK66"/>
<comment type="caution">
    <text evidence="1">The sequence shown here is derived from an EMBL/GenBank/DDBJ whole genome shotgun (WGS) entry which is preliminary data.</text>
</comment>
<dbReference type="Proteomes" id="UP000272706">
    <property type="component" value="Unassembled WGS sequence"/>
</dbReference>
<dbReference type="EMBL" id="QZWZ01000030">
    <property type="protein sequence ID" value="RJT31447.1"/>
    <property type="molecule type" value="Genomic_DNA"/>
</dbReference>
<keyword evidence="2" id="KW-1185">Reference proteome</keyword>